<evidence type="ECO:0000256" key="1">
    <source>
        <dbReference type="ARBA" id="ARBA00022729"/>
    </source>
</evidence>
<dbReference type="AlphaFoldDB" id="A0A182TKV1"/>
<dbReference type="Gene3D" id="1.50.10.20">
    <property type="match status" value="1"/>
</dbReference>
<feature type="domain" description="Alpha-macroglobulin receptor-binding" evidence="3">
    <location>
        <begin position="740"/>
        <end position="822"/>
    </location>
</feature>
<dbReference type="Gene3D" id="2.60.40.1940">
    <property type="match status" value="1"/>
</dbReference>
<dbReference type="PANTHER" id="PTHR11412:SF136">
    <property type="entry name" value="CD109 ANTIGEN"/>
    <property type="match status" value="1"/>
</dbReference>
<dbReference type="InterPro" id="IPR050473">
    <property type="entry name" value="A2M/Complement_sys"/>
</dbReference>
<protein>
    <recommendedName>
        <fullName evidence="3">Alpha-macroglobulin receptor-binding domain-containing protein</fullName>
    </recommendedName>
</protein>
<dbReference type="Gene3D" id="2.60.40.10">
    <property type="entry name" value="Immunoglobulins"/>
    <property type="match status" value="1"/>
</dbReference>
<dbReference type="GO" id="GO:0004866">
    <property type="term" value="F:endopeptidase inhibitor activity"/>
    <property type="evidence" value="ECO:0007669"/>
    <property type="project" value="InterPro"/>
</dbReference>
<dbReference type="Proteomes" id="UP000075902">
    <property type="component" value="Unassembled WGS sequence"/>
</dbReference>
<dbReference type="InterPro" id="IPR041555">
    <property type="entry name" value="MG3"/>
</dbReference>
<dbReference type="Gene3D" id="2.60.40.1930">
    <property type="match status" value="1"/>
</dbReference>
<dbReference type="SUPFAM" id="SSF49410">
    <property type="entry name" value="Alpha-macroglobulin receptor domain"/>
    <property type="match status" value="1"/>
</dbReference>
<dbReference type="InterPro" id="IPR036595">
    <property type="entry name" value="A-macroglobulin_rcpt-bd_sf"/>
</dbReference>
<proteinExistence type="predicted"/>
<evidence type="ECO:0000259" key="3">
    <source>
        <dbReference type="SMART" id="SM01361"/>
    </source>
</evidence>
<dbReference type="Gene3D" id="2.60.40.690">
    <property type="entry name" value="Alpha-macroglobulin, receptor-binding domain"/>
    <property type="match status" value="1"/>
</dbReference>
<dbReference type="InterPro" id="IPR001599">
    <property type="entry name" value="Macroglobln_a2"/>
</dbReference>
<dbReference type="SUPFAM" id="SSF48239">
    <property type="entry name" value="Terpenoid cyclases/Protein prenyltransferases"/>
    <property type="match status" value="1"/>
</dbReference>
<dbReference type="EnsemblMetazoa" id="AMEC004155-RA">
    <property type="protein sequence ID" value="AMEC004155-PA"/>
    <property type="gene ID" value="AMEC004155"/>
</dbReference>
<keyword evidence="5" id="KW-1185">Reference proteome</keyword>
<dbReference type="InterPro" id="IPR008930">
    <property type="entry name" value="Terpenoid_cyclase/PrenylTrfase"/>
</dbReference>
<keyword evidence="2" id="KW-0882">Thioester bond</keyword>
<dbReference type="VEuPathDB" id="VectorBase:AMEC004155"/>
<dbReference type="Pfam" id="PF17791">
    <property type="entry name" value="MG3"/>
    <property type="match status" value="1"/>
</dbReference>
<dbReference type="STRING" id="34690.A0A182TKV1"/>
<dbReference type="GO" id="GO:0005576">
    <property type="term" value="C:extracellular region"/>
    <property type="evidence" value="ECO:0007669"/>
    <property type="project" value="InterPro"/>
</dbReference>
<dbReference type="Pfam" id="PF00207">
    <property type="entry name" value="A2M"/>
    <property type="match status" value="1"/>
</dbReference>
<evidence type="ECO:0000256" key="2">
    <source>
        <dbReference type="ARBA" id="ARBA00022966"/>
    </source>
</evidence>
<organism evidence="4 5">
    <name type="scientific">Anopheles melas</name>
    <dbReference type="NCBI Taxonomy" id="34690"/>
    <lineage>
        <taxon>Eukaryota</taxon>
        <taxon>Metazoa</taxon>
        <taxon>Ecdysozoa</taxon>
        <taxon>Arthropoda</taxon>
        <taxon>Hexapoda</taxon>
        <taxon>Insecta</taxon>
        <taxon>Pterygota</taxon>
        <taxon>Neoptera</taxon>
        <taxon>Endopterygota</taxon>
        <taxon>Diptera</taxon>
        <taxon>Nematocera</taxon>
        <taxon>Culicoidea</taxon>
        <taxon>Culicidae</taxon>
        <taxon>Anophelinae</taxon>
        <taxon>Anopheles</taxon>
    </lineage>
</organism>
<dbReference type="InterPro" id="IPR013783">
    <property type="entry name" value="Ig-like_fold"/>
</dbReference>
<reference evidence="4" key="2">
    <citation type="submission" date="2020-05" db="UniProtKB">
        <authorList>
            <consortium name="EnsemblMetazoa"/>
        </authorList>
    </citation>
    <scope>IDENTIFICATION</scope>
    <source>
        <strain evidence="4">CM1001059</strain>
    </source>
</reference>
<dbReference type="Pfam" id="PF07677">
    <property type="entry name" value="A2M_recep"/>
    <property type="match status" value="1"/>
</dbReference>
<sequence>MDNAPGTFEIENIGMEQGDVLVSATVDPKHVQLYVIPSEWSATGEEAIQLDIVTSAGQPEETRLTGQIERTLQPKVLIQLNDVFHTPGDFLKYRILLTDGLNKPLGRTKRPFNLTIVLEHDTQHTVVSRDVQLYPGEIYSGEHLFVDDRDLGNWTVAVTIGEQTTSKQFQVILYSAPVHQITIDTGELITLQDTEIAITIDAMYSFGKPIRGTLQMKVYSDEDHVVEHTFPIVGRKMVKIPMQELVHLSVDKGSIKVFSNEDASRVGIAVYEGSLDAAQLKNIYTRAMFNGTTYPKMIVTAFVFSPTGGLGIAEPIQWQRQQDIEIYLHIPYSAKKLQPVTVDVYIVNNRNEKVDFVLVELLNYANEFHFLNNSGRIDVTKKTVYGRLRPNEAQRTEFLIRPKKLGSITLKANAYTESNLFARAETILRTIPESVRRTDSIVRLFNVDNSSQQLDDVKLPIPRTVDPGTEKITFTLDRQQTEMASLTASMLLDKLIQTDPLTMAMRAALTLEVLELGGLQWNERKALAERQMNESITKIMAYKNADGSFTIPDHHTPSQQSASGSKVWWNKPSSTPDLEATAYALMLMTSKKYLFDAGPIVNWMKEQPYRRVVNASITPNSHIALRSLIDYAKRTTFLEKRYIAKVTAKDRTGVLARHELTHRDSGSQVWILPSSTRTVSFTIEGTISGALRIHYSYMESVTLQGKKFDIDVLRYGTSNEDYTDWRVCLRFLPKGFYEKTRMVTCEIAFPTGYIALDDSVDELNQLDGVVATVLRNDETQLSITFEEIGVQQKCFNVSGFRQNIETRQLPGTIKVFDVTDEC</sequence>
<evidence type="ECO:0000313" key="5">
    <source>
        <dbReference type="Proteomes" id="UP000075902"/>
    </source>
</evidence>
<dbReference type="SMART" id="SM01361">
    <property type="entry name" value="A2M_recep"/>
    <property type="match status" value="1"/>
</dbReference>
<dbReference type="InterPro" id="IPR009048">
    <property type="entry name" value="A-macroglobulin_rcpt-bd"/>
</dbReference>
<reference evidence="5" key="1">
    <citation type="submission" date="2014-01" db="EMBL/GenBank/DDBJ databases">
        <title>The Genome Sequence of Anopheles melas CM1001059_A (V2).</title>
        <authorList>
            <consortium name="The Broad Institute Genomics Platform"/>
            <person name="Neafsey D.E."/>
            <person name="Besansky N."/>
            <person name="Howell P."/>
            <person name="Walton C."/>
            <person name="Young S.K."/>
            <person name="Zeng Q."/>
            <person name="Gargeya S."/>
            <person name="Fitzgerald M."/>
            <person name="Haas B."/>
            <person name="Abouelleil A."/>
            <person name="Allen A.W."/>
            <person name="Alvarado L."/>
            <person name="Arachchi H.M."/>
            <person name="Berlin A.M."/>
            <person name="Chapman S.B."/>
            <person name="Gainer-Dewar J."/>
            <person name="Goldberg J."/>
            <person name="Griggs A."/>
            <person name="Gujja S."/>
            <person name="Hansen M."/>
            <person name="Howarth C."/>
            <person name="Imamovic A."/>
            <person name="Ireland A."/>
            <person name="Larimer J."/>
            <person name="McCowan C."/>
            <person name="Murphy C."/>
            <person name="Pearson M."/>
            <person name="Poon T.W."/>
            <person name="Priest M."/>
            <person name="Roberts A."/>
            <person name="Saif S."/>
            <person name="Shea T."/>
            <person name="Sisk P."/>
            <person name="Sykes S."/>
            <person name="Wortman J."/>
            <person name="Nusbaum C."/>
            <person name="Birren B."/>
        </authorList>
    </citation>
    <scope>NUCLEOTIDE SEQUENCE [LARGE SCALE GENOMIC DNA]</scope>
    <source>
        <strain evidence="5">CM1001059</strain>
    </source>
</reference>
<name>A0A182TKV1_9DIPT</name>
<keyword evidence="1" id="KW-0732">Signal</keyword>
<accession>A0A182TKV1</accession>
<evidence type="ECO:0000313" key="4">
    <source>
        <dbReference type="EnsemblMetazoa" id="AMEC004155-PA"/>
    </source>
</evidence>
<dbReference type="PANTHER" id="PTHR11412">
    <property type="entry name" value="MACROGLOBULIN / COMPLEMENT"/>
    <property type="match status" value="1"/>
</dbReference>